<keyword evidence="2" id="KW-1185">Reference proteome</keyword>
<dbReference type="AlphaFoldDB" id="A0A397T4B9"/>
<accession>A0A397T4B9</accession>
<dbReference type="EMBL" id="QKYT01000121">
    <property type="protein sequence ID" value="RIA92672.1"/>
    <property type="molecule type" value="Genomic_DNA"/>
</dbReference>
<evidence type="ECO:0000313" key="2">
    <source>
        <dbReference type="Proteomes" id="UP000265703"/>
    </source>
</evidence>
<comment type="caution">
    <text evidence="1">The sequence shown here is derived from an EMBL/GenBank/DDBJ whole genome shotgun (WGS) entry which is preliminary data.</text>
</comment>
<gene>
    <name evidence="1" type="ORF">C1645_820415</name>
</gene>
<proteinExistence type="predicted"/>
<protein>
    <submittedName>
        <fullName evidence="1">Uncharacterized protein</fullName>
    </submittedName>
</protein>
<sequence length="78" mass="8363">MPNGRTILAGSTILEWFLQILEIVLADLDFGFFWNGSCRLSGLSGKNTSCGLSGLSDKSTSCGLSGLSGLSEHFLWTF</sequence>
<organism evidence="1 2">
    <name type="scientific">Glomus cerebriforme</name>
    <dbReference type="NCBI Taxonomy" id="658196"/>
    <lineage>
        <taxon>Eukaryota</taxon>
        <taxon>Fungi</taxon>
        <taxon>Fungi incertae sedis</taxon>
        <taxon>Mucoromycota</taxon>
        <taxon>Glomeromycotina</taxon>
        <taxon>Glomeromycetes</taxon>
        <taxon>Glomerales</taxon>
        <taxon>Glomeraceae</taxon>
        <taxon>Glomus</taxon>
    </lineage>
</organism>
<reference evidence="1 2" key="1">
    <citation type="submission" date="2018-06" db="EMBL/GenBank/DDBJ databases">
        <title>Comparative genomics reveals the genomic features of Rhizophagus irregularis, R. cerebriforme, R. diaphanum and Gigaspora rosea, and their symbiotic lifestyle signature.</title>
        <authorList>
            <person name="Morin E."/>
            <person name="San Clemente H."/>
            <person name="Chen E.C.H."/>
            <person name="De La Providencia I."/>
            <person name="Hainaut M."/>
            <person name="Kuo A."/>
            <person name="Kohler A."/>
            <person name="Murat C."/>
            <person name="Tang N."/>
            <person name="Roy S."/>
            <person name="Loubradou J."/>
            <person name="Henrissat B."/>
            <person name="Grigoriev I.V."/>
            <person name="Corradi N."/>
            <person name="Roux C."/>
            <person name="Martin F.M."/>
        </authorList>
    </citation>
    <scope>NUCLEOTIDE SEQUENCE [LARGE SCALE GENOMIC DNA]</scope>
    <source>
        <strain evidence="1 2">DAOM 227022</strain>
    </source>
</reference>
<name>A0A397T4B9_9GLOM</name>
<evidence type="ECO:0000313" key="1">
    <source>
        <dbReference type="EMBL" id="RIA92672.1"/>
    </source>
</evidence>
<dbReference type="Proteomes" id="UP000265703">
    <property type="component" value="Unassembled WGS sequence"/>
</dbReference>